<dbReference type="RefSeq" id="XP_025492548.1">
    <property type="nucleotide sequence ID" value="XM_025641446.1"/>
</dbReference>
<evidence type="ECO:0000313" key="2">
    <source>
        <dbReference type="Proteomes" id="UP000248340"/>
    </source>
</evidence>
<protein>
    <submittedName>
        <fullName evidence="1">Uncharacterized protein</fullName>
    </submittedName>
</protein>
<keyword evidence="2" id="KW-1185">Reference proteome</keyword>
<name>A0A319D333_9EURO</name>
<dbReference type="EMBL" id="KZ821696">
    <property type="protein sequence ID" value="PYH82348.1"/>
    <property type="molecule type" value="Genomic_DNA"/>
</dbReference>
<evidence type="ECO:0000313" key="1">
    <source>
        <dbReference type="EMBL" id="PYH82348.1"/>
    </source>
</evidence>
<sequence>MLAWRFLPCWKGVNQESRGCGDMTRSETEPLRMDCPYYTACTVHKSINSIAATMIIVPRRRRASDTTVHVSIQEQDTQREGENTMANIHTTTSILSTPFDQPTIFPRSEGIVLCKSTGIVGAKVGHGKKGESERQTLDRFFWLVWGCEWLSILDLLGHTGWRYTYADLMVGDTGCTSEPPSHNRIIVMNLHTCLIPIRLFVCRGETLCILSQELA</sequence>
<dbReference type="Proteomes" id="UP000248340">
    <property type="component" value="Unassembled WGS sequence"/>
</dbReference>
<accession>A0A319D333</accession>
<dbReference type="GeneID" id="37144188"/>
<organism evidence="1 2">
    <name type="scientific">Aspergillus uvarum CBS 121591</name>
    <dbReference type="NCBI Taxonomy" id="1448315"/>
    <lineage>
        <taxon>Eukaryota</taxon>
        <taxon>Fungi</taxon>
        <taxon>Dikarya</taxon>
        <taxon>Ascomycota</taxon>
        <taxon>Pezizomycotina</taxon>
        <taxon>Eurotiomycetes</taxon>
        <taxon>Eurotiomycetidae</taxon>
        <taxon>Eurotiales</taxon>
        <taxon>Aspergillaceae</taxon>
        <taxon>Aspergillus</taxon>
        <taxon>Aspergillus subgen. Circumdati</taxon>
    </lineage>
</organism>
<dbReference type="AlphaFoldDB" id="A0A319D333"/>
<reference evidence="1 2" key="1">
    <citation type="submission" date="2016-12" db="EMBL/GenBank/DDBJ databases">
        <title>The genomes of Aspergillus section Nigri reveals drivers in fungal speciation.</title>
        <authorList>
            <consortium name="DOE Joint Genome Institute"/>
            <person name="Vesth T.C."/>
            <person name="Nybo J."/>
            <person name="Theobald S."/>
            <person name="Brandl J."/>
            <person name="Frisvad J.C."/>
            <person name="Nielsen K.F."/>
            <person name="Lyhne E.K."/>
            <person name="Kogle M.E."/>
            <person name="Kuo A."/>
            <person name="Riley R."/>
            <person name="Clum A."/>
            <person name="Nolan M."/>
            <person name="Lipzen A."/>
            <person name="Salamov A."/>
            <person name="Henrissat B."/>
            <person name="Wiebenga A."/>
            <person name="De Vries R.P."/>
            <person name="Grigoriev I.V."/>
            <person name="Mortensen U.H."/>
            <person name="Andersen M.R."/>
            <person name="Baker S.E."/>
        </authorList>
    </citation>
    <scope>NUCLEOTIDE SEQUENCE [LARGE SCALE GENOMIC DNA]</scope>
    <source>
        <strain evidence="1 2">CBS 121591</strain>
    </source>
</reference>
<dbReference type="VEuPathDB" id="FungiDB:BO82DRAFT_66243"/>
<proteinExistence type="predicted"/>
<gene>
    <name evidence="1" type="ORF">BO82DRAFT_66243</name>
</gene>